<comment type="caution">
    <text evidence="1">The sequence shown here is derived from an EMBL/GenBank/DDBJ whole genome shotgun (WGS) entry which is preliminary data.</text>
</comment>
<evidence type="ECO:0000313" key="1">
    <source>
        <dbReference type="EMBL" id="GAY76992.1"/>
    </source>
</evidence>
<reference evidence="1 2" key="1">
    <citation type="submission" date="2017-11" db="EMBL/GenBank/DDBJ databases">
        <title>Draft Genome Sequence of Sporolactobacillus inulinus NBRC 111894 Isolated from Koso, a Japanese Sugar-Vegetable Fermented Beverage.</title>
        <authorList>
            <person name="Chiou T.Y."/>
            <person name="Oshima K."/>
            <person name="Suda W."/>
            <person name="Hattori M."/>
            <person name="Takahashi T."/>
        </authorList>
    </citation>
    <scope>NUCLEOTIDE SEQUENCE [LARGE SCALE GENOMIC DNA]</scope>
    <source>
        <strain evidence="1 2">NBRC111894</strain>
    </source>
</reference>
<protein>
    <submittedName>
        <fullName evidence="1">Uncharacterized protein</fullName>
    </submittedName>
</protein>
<dbReference type="AlphaFoldDB" id="A0A4Y1ZD14"/>
<evidence type="ECO:0000313" key="2">
    <source>
        <dbReference type="Proteomes" id="UP000319716"/>
    </source>
</evidence>
<sequence>MDIKSITRRIENDGSIIGEDTAKNLRCSFRLFIKTIHGRFCLKLGQLN</sequence>
<proteinExistence type="predicted"/>
<organism evidence="1 2">
    <name type="scientific">Sporolactobacillus inulinus</name>
    <dbReference type="NCBI Taxonomy" id="2078"/>
    <lineage>
        <taxon>Bacteria</taxon>
        <taxon>Bacillati</taxon>
        <taxon>Bacillota</taxon>
        <taxon>Bacilli</taxon>
        <taxon>Bacillales</taxon>
        <taxon>Sporolactobacillaceae</taxon>
        <taxon>Sporolactobacillus</taxon>
    </lineage>
</organism>
<name>A0A4Y1ZD14_9BACL</name>
<dbReference type="Proteomes" id="UP000319716">
    <property type="component" value="Unassembled WGS sequence"/>
</dbReference>
<accession>A0A4Y1ZD14</accession>
<dbReference type="EMBL" id="BEXB01000019">
    <property type="protein sequence ID" value="GAY76992.1"/>
    <property type="molecule type" value="Genomic_DNA"/>
</dbReference>
<gene>
    <name evidence="1" type="ORF">NBRC111894_2546</name>
</gene>